<accession>A0A1I8AVS1</accession>
<sequence>MSRVRSGSFGNRRRATSNGLPPFYRIRGDSDLHRPIWLHVQLHHLLLDNASLRLFTHRDSVAGCGHSQFFSVVLISVDDLEQLYIPKSTTFRSLNRVKLFVKVPFIQCTVLDLR</sequence>
<evidence type="ECO:0000313" key="1">
    <source>
        <dbReference type="Proteomes" id="UP000095287"/>
    </source>
</evidence>
<dbReference type="WBParaSite" id="L893_g9564.t1">
    <property type="protein sequence ID" value="L893_g9564.t1"/>
    <property type="gene ID" value="L893_g9564"/>
</dbReference>
<name>A0A1I8AVS1_9BILA</name>
<dbReference type="Proteomes" id="UP000095287">
    <property type="component" value="Unplaced"/>
</dbReference>
<keyword evidence="1" id="KW-1185">Reference proteome</keyword>
<evidence type="ECO:0000313" key="2">
    <source>
        <dbReference type="WBParaSite" id="L893_g9564.t1"/>
    </source>
</evidence>
<reference evidence="2" key="1">
    <citation type="submission" date="2016-11" db="UniProtKB">
        <authorList>
            <consortium name="WormBaseParasite"/>
        </authorList>
    </citation>
    <scope>IDENTIFICATION</scope>
</reference>
<dbReference type="AlphaFoldDB" id="A0A1I8AVS1"/>
<organism evidence="1 2">
    <name type="scientific">Steinernema glaseri</name>
    <dbReference type="NCBI Taxonomy" id="37863"/>
    <lineage>
        <taxon>Eukaryota</taxon>
        <taxon>Metazoa</taxon>
        <taxon>Ecdysozoa</taxon>
        <taxon>Nematoda</taxon>
        <taxon>Chromadorea</taxon>
        <taxon>Rhabditida</taxon>
        <taxon>Tylenchina</taxon>
        <taxon>Panagrolaimomorpha</taxon>
        <taxon>Strongyloidoidea</taxon>
        <taxon>Steinernematidae</taxon>
        <taxon>Steinernema</taxon>
    </lineage>
</organism>
<proteinExistence type="predicted"/>
<protein>
    <submittedName>
        <fullName evidence="2">Uncharacterized protein</fullName>
    </submittedName>
</protein>